<feature type="non-terminal residue" evidence="2">
    <location>
        <position position="1"/>
    </location>
</feature>
<keyword evidence="3" id="KW-1185">Reference proteome</keyword>
<reference evidence="2" key="1">
    <citation type="submission" date="2021-06" db="EMBL/GenBank/DDBJ databases">
        <authorList>
            <person name="Kallberg Y."/>
            <person name="Tangrot J."/>
            <person name="Rosling A."/>
        </authorList>
    </citation>
    <scope>NUCLEOTIDE SEQUENCE</scope>
    <source>
        <strain evidence="2">IN212</strain>
    </source>
</reference>
<dbReference type="OrthoDB" id="2430144at2759"/>
<gene>
    <name evidence="2" type="ORF">RFULGI_LOCUS12242</name>
</gene>
<evidence type="ECO:0000313" key="3">
    <source>
        <dbReference type="Proteomes" id="UP000789396"/>
    </source>
</evidence>
<dbReference type="Proteomes" id="UP000789396">
    <property type="component" value="Unassembled WGS sequence"/>
</dbReference>
<comment type="caution">
    <text evidence="2">The sequence shown here is derived from an EMBL/GenBank/DDBJ whole genome shotgun (WGS) entry which is preliminary data.</text>
</comment>
<dbReference type="AlphaFoldDB" id="A0A9N9IDI5"/>
<feature type="non-terminal residue" evidence="2">
    <location>
        <position position="256"/>
    </location>
</feature>
<evidence type="ECO:0000313" key="2">
    <source>
        <dbReference type="EMBL" id="CAG8732479.1"/>
    </source>
</evidence>
<sequence length="256" mass="30298">VLYESKLKARAYDRCTKNVENTDTNDDFSNKRRRQEKDHDTTTATERIERTHFQFSTEEWVKLVKDRPDVVRKSYHHEIEQLISHLFSQKMDLREARKRWYEIRNLDAPEHKNEFSYAENDWEKLKRWVERVTGQLGEITVLATLRRRNNDKDILVERLERGHQVDLLCNYEQCEIACALACGGPYSYDLTKLASDEYTLPRIMKDMLDDLELKFLHTGKVREVENVIGDDDDGFKTPPTTILSAKENEKLKLKDS</sequence>
<feature type="region of interest" description="Disordered" evidence="1">
    <location>
        <begin position="21"/>
        <end position="43"/>
    </location>
</feature>
<organism evidence="2 3">
    <name type="scientific">Racocetra fulgida</name>
    <dbReference type="NCBI Taxonomy" id="60492"/>
    <lineage>
        <taxon>Eukaryota</taxon>
        <taxon>Fungi</taxon>
        <taxon>Fungi incertae sedis</taxon>
        <taxon>Mucoromycota</taxon>
        <taxon>Glomeromycotina</taxon>
        <taxon>Glomeromycetes</taxon>
        <taxon>Diversisporales</taxon>
        <taxon>Gigasporaceae</taxon>
        <taxon>Racocetra</taxon>
    </lineage>
</organism>
<proteinExistence type="predicted"/>
<protein>
    <submittedName>
        <fullName evidence="2">17870_t:CDS:1</fullName>
    </submittedName>
</protein>
<name>A0A9N9IDI5_9GLOM</name>
<evidence type="ECO:0000256" key="1">
    <source>
        <dbReference type="SAM" id="MobiDB-lite"/>
    </source>
</evidence>
<accession>A0A9N9IDI5</accession>
<dbReference type="EMBL" id="CAJVPZ010028839">
    <property type="protein sequence ID" value="CAG8732479.1"/>
    <property type="molecule type" value="Genomic_DNA"/>
</dbReference>